<comment type="caution">
    <text evidence="3">The sequence shown here is derived from an EMBL/GenBank/DDBJ whole genome shotgun (WGS) entry which is preliminary data.</text>
</comment>
<evidence type="ECO:0000259" key="2">
    <source>
        <dbReference type="Pfam" id="PF05699"/>
    </source>
</evidence>
<name>A0A8H7VDB0_9FUNG</name>
<dbReference type="OrthoDB" id="2381924at2759"/>
<dbReference type="PANTHER" id="PTHR47611:SF1">
    <property type="entry name" value="CCHC-TYPE DOMAIN-CONTAINING PROTEIN"/>
    <property type="match status" value="1"/>
</dbReference>
<dbReference type="Proteomes" id="UP000646827">
    <property type="component" value="Unassembled WGS sequence"/>
</dbReference>
<dbReference type="PANTHER" id="PTHR47611">
    <property type="entry name" value="HAT DIMERISATION DOMAIN, C-TERMINAL"/>
    <property type="match status" value="1"/>
</dbReference>
<keyword evidence="4" id="KW-1185">Reference proteome</keyword>
<evidence type="ECO:0000313" key="4">
    <source>
        <dbReference type="Proteomes" id="UP000646827"/>
    </source>
</evidence>
<feature type="region of interest" description="Disordered" evidence="1">
    <location>
        <begin position="1"/>
        <end position="20"/>
    </location>
</feature>
<dbReference type="InterPro" id="IPR008906">
    <property type="entry name" value="HATC_C_dom"/>
</dbReference>
<organism evidence="3 4">
    <name type="scientific">Circinella minor</name>
    <dbReference type="NCBI Taxonomy" id="1195481"/>
    <lineage>
        <taxon>Eukaryota</taxon>
        <taxon>Fungi</taxon>
        <taxon>Fungi incertae sedis</taxon>
        <taxon>Mucoromycota</taxon>
        <taxon>Mucoromycotina</taxon>
        <taxon>Mucoromycetes</taxon>
        <taxon>Mucorales</taxon>
        <taxon>Lichtheimiaceae</taxon>
        <taxon>Circinella</taxon>
    </lineage>
</organism>
<dbReference type="AlphaFoldDB" id="A0A8H7VDB0"/>
<feature type="domain" description="HAT C-terminal dimerisation" evidence="2">
    <location>
        <begin position="65"/>
        <end position="115"/>
    </location>
</feature>
<sequence>MPESEQQRLNTSIDVDDGDYEPRTIEEDALAAYLEERQRPAVDKLWFWKGREEAASGFKNGKPQPLYAMVRCYLAVPASSVPSEHCFSQAALFIPTQRNRLEPNALKESVLIDSWVRFKAGYSGEFNDVFEEELKQEKIKNNNDKAADSETVEQNLEEQLIEETLEEI</sequence>
<dbReference type="InterPro" id="IPR012337">
    <property type="entry name" value="RNaseH-like_sf"/>
</dbReference>
<accession>A0A8H7VDB0</accession>
<proteinExistence type="predicted"/>
<dbReference type="SUPFAM" id="SSF53098">
    <property type="entry name" value="Ribonuclease H-like"/>
    <property type="match status" value="1"/>
</dbReference>
<gene>
    <name evidence="3" type="ORF">INT45_006936</name>
</gene>
<dbReference type="Pfam" id="PF05699">
    <property type="entry name" value="Dimer_Tnp_hAT"/>
    <property type="match status" value="1"/>
</dbReference>
<reference evidence="3 4" key="1">
    <citation type="submission" date="2020-12" db="EMBL/GenBank/DDBJ databases">
        <title>Metabolic potential, ecology and presence of endohyphal bacteria is reflected in genomic diversity of Mucoromycotina.</title>
        <authorList>
            <person name="Muszewska A."/>
            <person name="Okrasinska A."/>
            <person name="Steczkiewicz K."/>
            <person name="Drgas O."/>
            <person name="Orlowska M."/>
            <person name="Perlinska-Lenart U."/>
            <person name="Aleksandrzak-Piekarczyk T."/>
            <person name="Szatraj K."/>
            <person name="Zielenkiewicz U."/>
            <person name="Pilsyk S."/>
            <person name="Malc E."/>
            <person name="Mieczkowski P."/>
            <person name="Kruszewska J.S."/>
            <person name="Biernat P."/>
            <person name="Pawlowska J."/>
        </authorList>
    </citation>
    <scope>NUCLEOTIDE SEQUENCE [LARGE SCALE GENOMIC DNA]</scope>
    <source>
        <strain evidence="3 4">CBS 142.35</strain>
    </source>
</reference>
<dbReference type="EMBL" id="JAEPRB010000436">
    <property type="protein sequence ID" value="KAG2216230.1"/>
    <property type="molecule type" value="Genomic_DNA"/>
</dbReference>
<protein>
    <recommendedName>
        <fullName evidence="2">HAT C-terminal dimerisation domain-containing protein</fullName>
    </recommendedName>
</protein>
<dbReference type="GO" id="GO:0046983">
    <property type="term" value="F:protein dimerization activity"/>
    <property type="evidence" value="ECO:0007669"/>
    <property type="project" value="InterPro"/>
</dbReference>
<evidence type="ECO:0000313" key="3">
    <source>
        <dbReference type="EMBL" id="KAG2216230.1"/>
    </source>
</evidence>
<evidence type="ECO:0000256" key="1">
    <source>
        <dbReference type="SAM" id="MobiDB-lite"/>
    </source>
</evidence>